<feature type="compositionally biased region" description="Basic and acidic residues" evidence="2">
    <location>
        <begin position="65"/>
        <end position="75"/>
    </location>
</feature>
<evidence type="ECO:0000313" key="3">
    <source>
        <dbReference type="EMBL" id="PTX75946.1"/>
    </source>
</evidence>
<feature type="compositionally biased region" description="Low complexity" evidence="2">
    <location>
        <begin position="9"/>
        <end position="18"/>
    </location>
</feature>
<proteinExistence type="predicted"/>
<dbReference type="Proteomes" id="UP000244092">
    <property type="component" value="Unassembled WGS sequence"/>
</dbReference>
<dbReference type="EMBL" id="QBKU01000001">
    <property type="protein sequence ID" value="PTX75946.1"/>
    <property type="molecule type" value="Genomic_DNA"/>
</dbReference>
<evidence type="ECO:0000256" key="1">
    <source>
        <dbReference type="SAM" id="Coils"/>
    </source>
</evidence>
<name>A0A2T6CKD4_9RHOB</name>
<dbReference type="AlphaFoldDB" id="A0A2T6CKD4"/>
<keyword evidence="1" id="KW-0175">Coiled coil</keyword>
<gene>
    <name evidence="3" type="ORF">C8N31_101607</name>
</gene>
<feature type="compositionally biased region" description="Polar residues" evidence="2">
    <location>
        <begin position="104"/>
        <end position="114"/>
    </location>
</feature>
<feature type="compositionally biased region" description="Pro residues" evidence="2">
    <location>
        <begin position="129"/>
        <end position="144"/>
    </location>
</feature>
<evidence type="ECO:0008006" key="5">
    <source>
        <dbReference type="Google" id="ProtNLM"/>
    </source>
</evidence>
<accession>A0A2T6CKD4</accession>
<reference evidence="3 4" key="1">
    <citation type="submission" date="2018-04" db="EMBL/GenBank/DDBJ databases">
        <title>Genomic Encyclopedia of Archaeal and Bacterial Type Strains, Phase II (KMG-II): from individual species to whole genera.</title>
        <authorList>
            <person name="Goeker M."/>
        </authorList>
    </citation>
    <scope>NUCLEOTIDE SEQUENCE [LARGE SCALE GENOMIC DNA]</scope>
    <source>
        <strain evidence="3 4">DSM 12244</strain>
    </source>
</reference>
<feature type="coiled-coil region" evidence="1">
    <location>
        <begin position="211"/>
        <end position="290"/>
    </location>
</feature>
<evidence type="ECO:0000313" key="4">
    <source>
        <dbReference type="Proteomes" id="UP000244092"/>
    </source>
</evidence>
<protein>
    <recommendedName>
        <fullName evidence="5">Inner membrane protein</fullName>
    </recommendedName>
</protein>
<comment type="caution">
    <text evidence="3">The sequence shown here is derived from an EMBL/GenBank/DDBJ whole genome shotgun (WGS) entry which is preliminary data.</text>
</comment>
<sequence>MAKAKRPVAGNSSTSAKAGSGGKETASRAPKVSKPAAAKPKPASAKPKPAVSKATPAKSATAKSVSEKAPEKGAVKETTVAAADQNKPEAVKTSEAAKPVETNKPATSTAQPAESATKPAETSAAKQTTPPPAAAEKPVPPTPAPQDRQSIFLPLVLGGAVAFGAGFLVSQLDLFNLREDTSGMTAQLSAQADRIAALETAEAPVAPVPNTEEITAQLSGIEDQLAALQDRLTTVEKQPVGEGASTAAISVYERDLAALQSSVEAQKAEIEALLNNARTVEEATADAARQATLQNALAQVTAAVNAGAPFDGPLAQLEAGGMADVPDALNALSQTGVVTLINLQTRFPDAARAALTDARAAGAEDAEGGLGGFLRRQLGARSVAPREGSDPDAVLSRAEDAVRNGRLGDALSELDALPDPSKDAMQAWLTDARARHDAMQAIQTLSQRLTAN</sequence>
<evidence type="ECO:0000256" key="2">
    <source>
        <dbReference type="SAM" id="MobiDB-lite"/>
    </source>
</evidence>
<feature type="region of interest" description="Disordered" evidence="2">
    <location>
        <begin position="1"/>
        <end position="146"/>
    </location>
</feature>
<organism evidence="3 4">
    <name type="scientific">Sulfitobacter mediterraneus</name>
    <dbReference type="NCBI Taxonomy" id="83219"/>
    <lineage>
        <taxon>Bacteria</taxon>
        <taxon>Pseudomonadati</taxon>
        <taxon>Pseudomonadota</taxon>
        <taxon>Alphaproteobacteria</taxon>
        <taxon>Rhodobacterales</taxon>
        <taxon>Roseobacteraceae</taxon>
        <taxon>Sulfitobacter</taxon>
    </lineage>
</organism>
<feature type="compositionally biased region" description="Low complexity" evidence="2">
    <location>
        <begin position="27"/>
        <end position="64"/>
    </location>
</feature>